<proteinExistence type="predicted"/>
<sequence length="159" mass="18608">MQIEESLAVTGWDKFWNSKSDNSDAKEEAIMKFGSMWLQIPTVREYTTGCVWVLEPSTNSDTAESPNSNEELGEPTSNELKVTFRNLYQELSFQYQYQLYPGLWAKVQDFFITFFSPFLAERESCNCVAITIPTHAILYMQFFKMNRIRIIDRDDLRLI</sequence>
<reference evidence="1" key="1">
    <citation type="submission" date="2020-08" db="EMBL/GenBank/DDBJ databases">
        <title>Multicomponent nature underlies the extraordinary mechanical properties of spider dragline silk.</title>
        <authorList>
            <person name="Kono N."/>
            <person name="Nakamura H."/>
            <person name="Mori M."/>
            <person name="Yoshida Y."/>
            <person name="Ohtoshi R."/>
            <person name="Malay A.D."/>
            <person name="Moran D.A.P."/>
            <person name="Tomita M."/>
            <person name="Numata K."/>
            <person name="Arakawa K."/>
        </authorList>
    </citation>
    <scope>NUCLEOTIDE SEQUENCE</scope>
</reference>
<organism evidence="1 2">
    <name type="scientific">Trichonephila inaurata madagascariensis</name>
    <dbReference type="NCBI Taxonomy" id="2747483"/>
    <lineage>
        <taxon>Eukaryota</taxon>
        <taxon>Metazoa</taxon>
        <taxon>Ecdysozoa</taxon>
        <taxon>Arthropoda</taxon>
        <taxon>Chelicerata</taxon>
        <taxon>Arachnida</taxon>
        <taxon>Araneae</taxon>
        <taxon>Araneomorphae</taxon>
        <taxon>Entelegynae</taxon>
        <taxon>Araneoidea</taxon>
        <taxon>Nephilidae</taxon>
        <taxon>Trichonephila</taxon>
        <taxon>Trichonephila inaurata</taxon>
    </lineage>
</organism>
<dbReference type="EMBL" id="BMAV01022421">
    <property type="protein sequence ID" value="GFY77333.1"/>
    <property type="molecule type" value="Genomic_DNA"/>
</dbReference>
<evidence type="ECO:0000313" key="2">
    <source>
        <dbReference type="Proteomes" id="UP000886998"/>
    </source>
</evidence>
<dbReference type="AlphaFoldDB" id="A0A8X6YRW3"/>
<evidence type="ECO:0000313" key="1">
    <source>
        <dbReference type="EMBL" id="GFY77333.1"/>
    </source>
</evidence>
<accession>A0A8X6YRW3</accession>
<dbReference type="OrthoDB" id="6690226at2759"/>
<name>A0A8X6YRW3_9ARAC</name>
<comment type="caution">
    <text evidence="1">The sequence shown here is derived from an EMBL/GenBank/DDBJ whole genome shotgun (WGS) entry which is preliminary data.</text>
</comment>
<keyword evidence="2" id="KW-1185">Reference proteome</keyword>
<dbReference type="Proteomes" id="UP000886998">
    <property type="component" value="Unassembled WGS sequence"/>
</dbReference>
<protein>
    <submittedName>
        <fullName evidence="1">Uncharacterized protein</fullName>
    </submittedName>
</protein>
<gene>
    <name evidence="1" type="ORF">TNIN_12511</name>
</gene>